<proteinExistence type="predicted"/>
<evidence type="ECO:0000256" key="2">
    <source>
        <dbReference type="SAM" id="MobiDB-lite"/>
    </source>
</evidence>
<dbReference type="InterPro" id="IPR007527">
    <property type="entry name" value="Znf_SWIM"/>
</dbReference>
<dbReference type="RefSeq" id="XP_050501728.1">
    <property type="nucleotide sequence ID" value="XM_050645771.1"/>
</dbReference>
<dbReference type="Proteomes" id="UP001652700">
    <property type="component" value="Unplaced"/>
</dbReference>
<dbReference type="Pfam" id="PF10551">
    <property type="entry name" value="MULE"/>
    <property type="match status" value="1"/>
</dbReference>
<feature type="domain" description="SWIM-type" evidence="3">
    <location>
        <begin position="547"/>
        <end position="578"/>
    </location>
</feature>
<keyword evidence="1" id="KW-0862">Zinc</keyword>
<dbReference type="PROSITE" id="PS50966">
    <property type="entry name" value="ZF_SWIM"/>
    <property type="match status" value="1"/>
</dbReference>
<feature type="compositionally biased region" description="Polar residues" evidence="2">
    <location>
        <begin position="765"/>
        <end position="775"/>
    </location>
</feature>
<feature type="region of interest" description="Disordered" evidence="2">
    <location>
        <begin position="725"/>
        <end position="783"/>
    </location>
</feature>
<evidence type="ECO:0000313" key="5">
    <source>
        <dbReference type="Proteomes" id="UP001652700"/>
    </source>
</evidence>
<keyword evidence="5" id="KW-1185">Reference proteome</keyword>
<accession>A0ABM5JUW1</accession>
<name>A0ABM5JUW1_DIAVI</name>
<reference evidence="4" key="1">
    <citation type="submission" date="2025-05" db="UniProtKB">
        <authorList>
            <consortium name="EnsemblMetazoa"/>
        </authorList>
    </citation>
    <scope>IDENTIFICATION</scope>
</reference>
<dbReference type="EnsemblMetazoa" id="XM_050645771.1">
    <property type="protein sequence ID" value="XP_050501728.1"/>
    <property type="gene ID" value="LOC126881486"/>
</dbReference>
<keyword evidence="1" id="KW-0479">Metal-binding</keyword>
<evidence type="ECO:0000313" key="4">
    <source>
        <dbReference type="EnsemblMetazoa" id="XP_050501728.1"/>
    </source>
</evidence>
<protein>
    <recommendedName>
        <fullName evidence="3">SWIM-type domain-containing protein</fullName>
    </recommendedName>
</protein>
<dbReference type="InterPro" id="IPR018289">
    <property type="entry name" value="MULE_transposase_dom"/>
</dbReference>
<sequence length="783" mass="90071">MEKHDDNVCLSLQRIDPLCKIVSCVVVNDSQYSVELKTKFSGDCESACNDWLRKYSTETKTDWIVNRTYPKLTRIAFRKDFVCHHSKRNKSIDTSRLRNRNFDCSASLVVRVRKNTVDTRKRDVLMKEGFNAIIKIEAHHNHAVHVAEAYSYLRMSEDTKADFLKYFNEGLTPAAAKIYHETCLIASSSEEEDVTKMLADGHINPLDRSIYHFYDMWRSNHFGDRTKESMIEVIKNKNAYYTENNITVTIKEDPFIVCIVTPLMKRAHQETFSSEIIFVDSTGSCDQAGSYLTFIFGASKIGAIPLGCVIHQSQNEECYKEAFESLKQTIGETGFNGKFPAVIMTDDSAAERKALAATFPQSKLLLCSFHICQAMWRWLWDSKHNIEKSDRKPLMLAFREIVFEKDVTNTDELLNDFLNSSLLLKYPSLKEHIVGLWERKTEWCLCFRSSYLTRGHNTNNMVEVSIRIFKDNILQRCKAFNSVSTIDFVSNQLEQHYVRRIRKYALSRVTKPELLHNKFCLKAKELEVIKLTDNMYNVTSSKKFYVYVVHTDIAMCDCPRGQGGAFCKHLCAVEIKEHIYLSNCPRLTFNDRVLLAKLAEGPDIDETFFKAMTDLTNNDNNILYMSEQPIAYNNSFFDTNMDFSVQNLPKDPSNNESCNEEIKNFETNLDNVRNIITSNQGPHMKKMLGLLNSKLKKIENPSDFFDFCTLVKKQSVFKGRKIKVQPTSVSRRKPREGLSCGSRRIQSGRPSKTEATKGKKRSRNLMRNITENQPNAKGHGSAH</sequence>
<evidence type="ECO:0000256" key="1">
    <source>
        <dbReference type="PROSITE-ProRule" id="PRU00325"/>
    </source>
</evidence>
<keyword evidence="1" id="KW-0863">Zinc-finger</keyword>
<dbReference type="GeneID" id="126881486"/>
<dbReference type="PANTHER" id="PTHR35385:SF2">
    <property type="entry name" value="PROTEIN B, PUTATIVE-RELATED"/>
    <property type="match status" value="1"/>
</dbReference>
<organism evidence="4 5">
    <name type="scientific">Diabrotica virgifera virgifera</name>
    <name type="common">western corn rootworm</name>
    <dbReference type="NCBI Taxonomy" id="50390"/>
    <lineage>
        <taxon>Eukaryota</taxon>
        <taxon>Metazoa</taxon>
        <taxon>Ecdysozoa</taxon>
        <taxon>Arthropoda</taxon>
        <taxon>Hexapoda</taxon>
        <taxon>Insecta</taxon>
        <taxon>Pterygota</taxon>
        <taxon>Neoptera</taxon>
        <taxon>Endopterygota</taxon>
        <taxon>Coleoptera</taxon>
        <taxon>Polyphaga</taxon>
        <taxon>Cucujiformia</taxon>
        <taxon>Chrysomeloidea</taxon>
        <taxon>Chrysomelidae</taxon>
        <taxon>Galerucinae</taxon>
        <taxon>Diabroticina</taxon>
        <taxon>Diabroticites</taxon>
        <taxon>Diabrotica</taxon>
    </lineage>
</organism>
<evidence type="ECO:0000259" key="3">
    <source>
        <dbReference type="PROSITE" id="PS50966"/>
    </source>
</evidence>
<dbReference type="PANTHER" id="PTHR35385">
    <property type="entry name" value="PROTEIN B, PUTATIVE-RELATED-RELATED"/>
    <property type="match status" value="1"/>
</dbReference>